<evidence type="ECO:0000313" key="3">
    <source>
        <dbReference type="Proteomes" id="UP000386847"/>
    </source>
</evidence>
<feature type="transmembrane region" description="Helical" evidence="1">
    <location>
        <begin position="42"/>
        <end position="60"/>
    </location>
</feature>
<accession>A0A5Q2FD40</accession>
<dbReference type="EMBL" id="CP045725">
    <property type="protein sequence ID" value="QGF23344.1"/>
    <property type="molecule type" value="Genomic_DNA"/>
</dbReference>
<keyword evidence="1" id="KW-0472">Membrane</keyword>
<proteinExistence type="predicted"/>
<organism evidence="2 3">
    <name type="scientific">Raineyella fluvialis</name>
    <dbReference type="NCBI Taxonomy" id="2662261"/>
    <lineage>
        <taxon>Bacteria</taxon>
        <taxon>Bacillati</taxon>
        <taxon>Actinomycetota</taxon>
        <taxon>Actinomycetes</taxon>
        <taxon>Propionibacteriales</taxon>
        <taxon>Propionibacteriaceae</taxon>
        <taxon>Raineyella</taxon>
    </lineage>
</organism>
<keyword evidence="1" id="KW-1133">Transmembrane helix</keyword>
<reference evidence="2 3" key="1">
    <citation type="submission" date="2019-10" db="EMBL/GenBank/DDBJ databases">
        <title>Genomic analysis of Raineyella sp. CBA3103.</title>
        <authorList>
            <person name="Roh S.W."/>
        </authorList>
    </citation>
    <scope>NUCLEOTIDE SEQUENCE [LARGE SCALE GENOMIC DNA]</scope>
    <source>
        <strain evidence="2 3">CBA3103</strain>
    </source>
</reference>
<feature type="transmembrane region" description="Helical" evidence="1">
    <location>
        <begin position="66"/>
        <end position="88"/>
    </location>
</feature>
<feature type="transmembrane region" description="Helical" evidence="1">
    <location>
        <begin position="12"/>
        <end position="30"/>
    </location>
</feature>
<protein>
    <submittedName>
        <fullName evidence="2">DUF5134 domain-containing protein</fullName>
    </submittedName>
</protein>
<dbReference type="AlphaFoldDB" id="A0A5Q2FD40"/>
<evidence type="ECO:0000313" key="2">
    <source>
        <dbReference type="EMBL" id="QGF23344.1"/>
    </source>
</evidence>
<dbReference type="Pfam" id="PF17197">
    <property type="entry name" value="DUF5134"/>
    <property type="match status" value="1"/>
</dbReference>
<dbReference type="Proteomes" id="UP000386847">
    <property type="component" value="Chromosome"/>
</dbReference>
<gene>
    <name evidence="2" type="ORF">Rai3103_06350</name>
</gene>
<dbReference type="InterPro" id="IPR033458">
    <property type="entry name" value="DUF5134"/>
</dbReference>
<keyword evidence="3" id="KW-1185">Reference proteome</keyword>
<keyword evidence="1" id="KW-0812">Transmembrane</keyword>
<dbReference type="KEGG" id="rain:Rai3103_06350"/>
<dbReference type="RefSeq" id="WP_153571875.1">
    <property type="nucleotide sequence ID" value="NZ_CP045725.1"/>
</dbReference>
<sequence length="113" mass="12615">MFTLANTPVKFVVLLVFFAWCTAWSMYELTRPQDRTQRVSNVLHLVMSVVMLLMVAPVTWMPLVHLLTPPVVLAVFVLSTAWFAGLAVTRRGPAGITPVTRRCSAQWPGTWSG</sequence>
<name>A0A5Q2FD40_9ACTN</name>
<evidence type="ECO:0000256" key="1">
    <source>
        <dbReference type="SAM" id="Phobius"/>
    </source>
</evidence>